<dbReference type="Proteomes" id="UP000317763">
    <property type="component" value="Unassembled WGS sequence"/>
</dbReference>
<keyword evidence="2" id="KW-1185">Reference proteome</keyword>
<organism evidence="1 2">
    <name type="scientific">Tepidimonas taiwanensis</name>
    <dbReference type="NCBI Taxonomy" id="307486"/>
    <lineage>
        <taxon>Bacteria</taxon>
        <taxon>Pseudomonadati</taxon>
        <taxon>Pseudomonadota</taxon>
        <taxon>Betaproteobacteria</taxon>
        <taxon>Burkholderiales</taxon>
        <taxon>Tepidimonas</taxon>
    </lineage>
</organism>
<dbReference type="SUPFAM" id="SSF53850">
    <property type="entry name" value="Periplasmic binding protein-like II"/>
    <property type="match status" value="1"/>
</dbReference>
<dbReference type="Gene3D" id="3.40.190.10">
    <property type="entry name" value="Periplasmic binding protein-like II"/>
    <property type="match status" value="2"/>
</dbReference>
<gene>
    <name evidence="1" type="ORF">Ttaiw_00540</name>
</gene>
<dbReference type="RefSeq" id="WP_143897421.1">
    <property type="nucleotide sequence ID" value="NZ_CP083911.1"/>
</dbReference>
<evidence type="ECO:0000313" key="2">
    <source>
        <dbReference type="Proteomes" id="UP000317763"/>
    </source>
</evidence>
<dbReference type="AlphaFoldDB" id="A0A554XBS0"/>
<name>A0A554XBS0_9BURK</name>
<reference evidence="1 2" key="1">
    <citation type="submission" date="2019-07" db="EMBL/GenBank/DDBJ databases">
        <title>Tepidimonas taiwanensis I1-1 draft genome.</title>
        <authorList>
            <person name="Da Costa M.S."/>
            <person name="Froufe H.J.C."/>
            <person name="Egas C."/>
            <person name="Albuquerque L."/>
        </authorList>
    </citation>
    <scope>NUCLEOTIDE SEQUENCE [LARGE SCALE GENOMIC DNA]</scope>
    <source>
        <strain evidence="1 2">I1-1</strain>
    </source>
</reference>
<proteinExistence type="predicted"/>
<accession>A0A554XBS0</accession>
<sequence length="287" mass="31015">MDHRQPDWPQRTRRQALAMLVAGAGLLGAGRGRAQERVATLGIVPYLPAQRLVTLYAPLQPVLQAALDMRVELASARDYRAHVQRLRDGAYDVVADSLFIARLAQRELGHVPVARTQVPLEPLLVVAEDSAVADVAQLRGRAIAVTDRLAALTVLGTRGLRERGLLVDVDYTLVVSGSHANSLHRVLVGDAAAAIVSVTTLAQVDPSLASRVRVLVPLPKGLSAVVYHAAPRWRSRAAALSQALVTFAATPPGRAFVRSLGHGGLLPVREEELRDLDPFVLEYYRLS</sequence>
<protein>
    <submittedName>
        <fullName evidence="1">Phosphate/phosphite/phosphonate ABC transporter, periplasmic binding protein</fullName>
    </submittedName>
</protein>
<dbReference type="OrthoDB" id="5318791at2"/>
<evidence type="ECO:0000313" key="1">
    <source>
        <dbReference type="EMBL" id="TSE33287.1"/>
    </source>
</evidence>
<dbReference type="EMBL" id="VJOM01000004">
    <property type="protein sequence ID" value="TSE33287.1"/>
    <property type="molecule type" value="Genomic_DNA"/>
</dbReference>
<comment type="caution">
    <text evidence="1">The sequence shown here is derived from an EMBL/GenBank/DDBJ whole genome shotgun (WGS) entry which is preliminary data.</text>
</comment>
<dbReference type="Pfam" id="PF12974">
    <property type="entry name" value="Phosphonate-bd"/>
    <property type="match status" value="1"/>
</dbReference>
<dbReference type="STRING" id="307486.GCA_000807215_01236"/>